<accession>A0A328DJN7</accession>
<evidence type="ECO:0000256" key="1">
    <source>
        <dbReference type="SAM" id="MobiDB-lite"/>
    </source>
</evidence>
<dbReference type="EMBL" id="NQVE01000129">
    <property type="protein sequence ID" value="RAL45817.1"/>
    <property type="molecule type" value="Genomic_DNA"/>
</dbReference>
<protein>
    <submittedName>
        <fullName evidence="2">Uncharacterized protein</fullName>
    </submittedName>
</protein>
<name>A0A328DJN7_9ASTE</name>
<sequence length="221" mass="24548">MDFIDPLKKPWISLIHCKESGHQLPPLDAEDCNGRPHSCWLQSVQFSFQSELRIFCNRSWCDAAFLGDNPDFPSLLLMPLMCCILLVASPPNNSLTTKYRVALNSPNGVIGAGVQRRSQVWSTRRTLHRTSLSTDCEALVRSCPHKADCISKTWMVASGLRIAGPKDAINKSQYGRSHSKSRPDSDGTLSTGDGSAAIPAIRSLLLSSFRIFCSNWRRRIS</sequence>
<proteinExistence type="predicted"/>
<gene>
    <name evidence="2" type="ORF">DM860_009681</name>
</gene>
<evidence type="ECO:0000313" key="2">
    <source>
        <dbReference type="EMBL" id="RAL45817.1"/>
    </source>
</evidence>
<dbReference type="Proteomes" id="UP000249390">
    <property type="component" value="Unassembled WGS sequence"/>
</dbReference>
<feature type="region of interest" description="Disordered" evidence="1">
    <location>
        <begin position="170"/>
        <end position="192"/>
    </location>
</feature>
<dbReference type="AlphaFoldDB" id="A0A328DJN7"/>
<evidence type="ECO:0000313" key="3">
    <source>
        <dbReference type="Proteomes" id="UP000249390"/>
    </source>
</evidence>
<keyword evidence="3" id="KW-1185">Reference proteome</keyword>
<organism evidence="2 3">
    <name type="scientific">Cuscuta australis</name>
    <dbReference type="NCBI Taxonomy" id="267555"/>
    <lineage>
        <taxon>Eukaryota</taxon>
        <taxon>Viridiplantae</taxon>
        <taxon>Streptophyta</taxon>
        <taxon>Embryophyta</taxon>
        <taxon>Tracheophyta</taxon>
        <taxon>Spermatophyta</taxon>
        <taxon>Magnoliopsida</taxon>
        <taxon>eudicotyledons</taxon>
        <taxon>Gunneridae</taxon>
        <taxon>Pentapetalae</taxon>
        <taxon>asterids</taxon>
        <taxon>lamiids</taxon>
        <taxon>Solanales</taxon>
        <taxon>Convolvulaceae</taxon>
        <taxon>Cuscuteae</taxon>
        <taxon>Cuscuta</taxon>
        <taxon>Cuscuta subgen. Grammica</taxon>
        <taxon>Cuscuta sect. Cleistogrammica</taxon>
    </lineage>
</organism>
<reference evidence="2 3" key="1">
    <citation type="submission" date="2018-06" db="EMBL/GenBank/DDBJ databases">
        <title>The Genome of Cuscuta australis (Dodder) Provides Insight into the Evolution of Plant Parasitism.</title>
        <authorList>
            <person name="Liu H."/>
        </authorList>
    </citation>
    <scope>NUCLEOTIDE SEQUENCE [LARGE SCALE GENOMIC DNA]</scope>
    <source>
        <strain evidence="3">cv. Yunnan</strain>
        <tissue evidence="2">Vines</tissue>
    </source>
</reference>
<comment type="caution">
    <text evidence="2">The sequence shown here is derived from an EMBL/GenBank/DDBJ whole genome shotgun (WGS) entry which is preliminary data.</text>
</comment>